<keyword evidence="1" id="KW-0732">Signal</keyword>
<dbReference type="SUPFAM" id="SSF50969">
    <property type="entry name" value="YVTN repeat-like/Quinoprotein amine dehydrogenase"/>
    <property type="match status" value="1"/>
</dbReference>
<dbReference type="InterPro" id="IPR015943">
    <property type="entry name" value="WD40/YVTN_repeat-like_dom_sf"/>
</dbReference>
<dbReference type="Proteomes" id="UP000051096">
    <property type="component" value="Unassembled WGS sequence"/>
</dbReference>
<dbReference type="Gene3D" id="2.130.10.10">
    <property type="entry name" value="YVTN repeat-like/Quinoprotein amine dehydrogenase"/>
    <property type="match status" value="1"/>
</dbReference>
<dbReference type="NCBIfam" id="TIGR04183">
    <property type="entry name" value="Por_Secre_tail"/>
    <property type="match status" value="1"/>
</dbReference>
<name>A0A0S8G5N1_UNCW3</name>
<organism evidence="3 4">
    <name type="scientific">candidate division WOR_3 bacterium SM23_60</name>
    <dbReference type="NCBI Taxonomy" id="1703780"/>
    <lineage>
        <taxon>Bacteria</taxon>
        <taxon>Bacteria division WOR-3</taxon>
    </lineage>
</organism>
<feature type="signal peptide" evidence="1">
    <location>
        <begin position="1"/>
        <end position="24"/>
    </location>
</feature>
<dbReference type="Pfam" id="PF18962">
    <property type="entry name" value="Por_Secre_tail"/>
    <property type="match status" value="1"/>
</dbReference>
<evidence type="ECO:0000256" key="1">
    <source>
        <dbReference type="SAM" id="SignalP"/>
    </source>
</evidence>
<dbReference type="InterPro" id="IPR011044">
    <property type="entry name" value="Quino_amine_DH_bsu"/>
</dbReference>
<dbReference type="Gene3D" id="2.60.40.4070">
    <property type="match status" value="1"/>
</dbReference>
<feature type="domain" description="Secretion system C-terminal sorting" evidence="2">
    <location>
        <begin position="455"/>
        <end position="533"/>
    </location>
</feature>
<protein>
    <recommendedName>
        <fullName evidence="2">Secretion system C-terminal sorting domain-containing protein</fullName>
    </recommendedName>
</protein>
<evidence type="ECO:0000313" key="4">
    <source>
        <dbReference type="Proteomes" id="UP000051096"/>
    </source>
</evidence>
<proteinExistence type="predicted"/>
<accession>A0A0S8G5N1</accession>
<reference evidence="3 4" key="1">
    <citation type="journal article" date="2015" name="Microbiome">
        <title>Genomic resolution of linkages in carbon, nitrogen, and sulfur cycling among widespread estuary sediment bacteria.</title>
        <authorList>
            <person name="Baker B.J."/>
            <person name="Lazar C.S."/>
            <person name="Teske A.P."/>
            <person name="Dick G.J."/>
        </authorList>
    </citation>
    <scope>NUCLEOTIDE SEQUENCE [LARGE SCALE GENOMIC DNA]</scope>
    <source>
        <strain evidence="3">SM23_60</strain>
    </source>
</reference>
<evidence type="ECO:0000259" key="2">
    <source>
        <dbReference type="Pfam" id="PF18962"/>
    </source>
</evidence>
<comment type="caution">
    <text evidence="3">The sequence shown here is derived from an EMBL/GenBank/DDBJ whole genome shotgun (WGS) entry which is preliminary data.</text>
</comment>
<dbReference type="InterPro" id="IPR026444">
    <property type="entry name" value="Secre_tail"/>
</dbReference>
<sequence length="536" mass="58235">MQKQCIKICVVLVTVTLVHSLLFASTSSFQNQATFLQHTDNGLYVVHQKGLPYTNGISALDDPLVVWSHNLIDAIYNTTSNTIDGHVFAGTWLNPPLEAQLFTLTGGGTPEWGYSGTEFFTDAGDAAFTLAAVDEDAAGLNVIKWTGPGDGTPDWDTSFAGYGVSSYGPIAVSDDGSTIAAVASPPGTDAHLLLFDADSSVCLANYEATGLGFPRYVKINADGRYTAFIASATLVIYDRDSLDVRAQIPMGASNSALDISGDGDVIAYGWTSMVVRQWDGSMYQTLWSWNTSGYYVTRIAISTDGSTIVSCWYTTTFTTLKIVVHDISSSTPLWTYDYPTSSGAYQESANDVDITDDGAYFIVGSLGDAANINPEVHIFQRDSTPYIYYTVDMPGSMFSVDITSDGSYATACGKHVHANQMGRGGDIILIETGIIGIHSDDFTRSPEKFMLDIQPNPFSKRTVIRCEMRDESEQKLKIYDVTGALVKQWNHPTIQQSNCVSWSGTDQADRQLSAGVYFVQLETSSRTIAKKAVLLR</sequence>
<feature type="chain" id="PRO_5006646682" description="Secretion system C-terminal sorting domain-containing protein" evidence="1">
    <location>
        <begin position="25"/>
        <end position="536"/>
    </location>
</feature>
<dbReference type="EMBL" id="LJUO01000177">
    <property type="protein sequence ID" value="KPK68261.1"/>
    <property type="molecule type" value="Genomic_DNA"/>
</dbReference>
<gene>
    <name evidence="3" type="ORF">AMJ87_12195</name>
</gene>
<evidence type="ECO:0000313" key="3">
    <source>
        <dbReference type="EMBL" id="KPK68261.1"/>
    </source>
</evidence>
<dbReference type="AlphaFoldDB" id="A0A0S8G5N1"/>